<dbReference type="AlphaFoldDB" id="A0A2M8ELT7"/>
<reference evidence="2" key="1">
    <citation type="submission" date="2017-09" db="EMBL/GenBank/DDBJ databases">
        <title>Depth-based differentiation of microbial function through sediment-hosted aquifers and enrichment of novel symbionts in the deep terrestrial subsurface.</title>
        <authorList>
            <person name="Probst A.J."/>
            <person name="Ladd B."/>
            <person name="Jarett J.K."/>
            <person name="Geller-Mcgrath D.E."/>
            <person name="Sieber C.M.K."/>
            <person name="Emerson J.B."/>
            <person name="Anantharaman K."/>
            <person name="Thomas B.C."/>
            <person name="Malmstrom R."/>
            <person name="Stieglmeier M."/>
            <person name="Klingl A."/>
            <person name="Woyke T."/>
            <person name="Ryan C.M."/>
            <person name="Banfield J.F."/>
        </authorList>
    </citation>
    <scope>NUCLEOTIDE SEQUENCE [LARGE SCALE GENOMIC DNA]</scope>
</reference>
<comment type="caution">
    <text evidence="1">The sequence shown here is derived from an EMBL/GenBank/DDBJ whole genome shotgun (WGS) entry which is preliminary data.</text>
</comment>
<evidence type="ECO:0000313" key="2">
    <source>
        <dbReference type="Proteomes" id="UP000229756"/>
    </source>
</evidence>
<protein>
    <submittedName>
        <fullName evidence="1">Uncharacterized protein</fullName>
    </submittedName>
</protein>
<gene>
    <name evidence="1" type="ORF">CO058_02110</name>
</gene>
<dbReference type="EMBL" id="PFSJ01000017">
    <property type="protein sequence ID" value="PJC23706.1"/>
    <property type="molecule type" value="Genomic_DNA"/>
</dbReference>
<proteinExistence type="predicted"/>
<evidence type="ECO:0000313" key="1">
    <source>
        <dbReference type="EMBL" id="PJC23706.1"/>
    </source>
</evidence>
<organism evidence="1 2">
    <name type="scientific">candidate division WWE3 bacterium CG_4_9_14_0_2_um_filter_35_11</name>
    <dbReference type="NCBI Taxonomy" id="1975077"/>
    <lineage>
        <taxon>Bacteria</taxon>
        <taxon>Katanobacteria</taxon>
    </lineage>
</organism>
<dbReference type="Proteomes" id="UP000229756">
    <property type="component" value="Unassembled WGS sequence"/>
</dbReference>
<name>A0A2M8ELT7_UNCKA</name>
<sequence length="240" mass="28115">MKNLNPTSGLRQIVSGYLFLSRKIIVDLIRNKKMKPIELGYFSIFLISADWDDDIYRNGYIRHELTELSTIWNIPYSTLYDYSKILMEKQLLITNKDTLQINNFECFTSKGIQAIVKDKPTDEYLNSLLTKPFNTSEISENDKIFTNSSNKDILPFSGSLKVEFDIYPRSVILKQKAKAEQEYEKIYKEDISPCLPPKDMRWIDENVEEKTEVENPEMEKDIIEKHFHGNLDKYKNSLSS</sequence>
<accession>A0A2M8ELT7</accession>